<keyword evidence="6" id="KW-1185">Reference proteome</keyword>
<dbReference type="PANTHER" id="PTHR44942">
    <property type="entry name" value="METHYLTRANSF_11 DOMAIN-CONTAINING PROTEIN"/>
    <property type="match status" value="1"/>
</dbReference>
<feature type="domain" description="Methyltransferase type 11" evidence="4">
    <location>
        <begin position="44"/>
        <end position="135"/>
    </location>
</feature>
<dbReference type="Proteomes" id="UP001642483">
    <property type="component" value="Unassembled WGS sequence"/>
</dbReference>
<dbReference type="Pfam" id="PF08241">
    <property type="entry name" value="Methyltransf_11"/>
    <property type="match status" value="1"/>
</dbReference>
<evidence type="ECO:0000259" key="4">
    <source>
        <dbReference type="Pfam" id="PF08241"/>
    </source>
</evidence>
<comment type="caution">
    <text evidence="5">The sequence shown here is derived from an EMBL/GenBank/DDBJ whole genome shotgun (WGS) entry which is preliminary data.</text>
</comment>
<evidence type="ECO:0000313" key="5">
    <source>
        <dbReference type="EMBL" id="CAK8696062.1"/>
    </source>
</evidence>
<organism evidence="5 6">
    <name type="scientific">Clavelina lepadiformis</name>
    <name type="common">Light-bulb sea squirt</name>
    <name type="synonym">Ascidia lepadiformis</name>
    <dbReference type="NCBI Taxonomy" id="159417"/>
    <lineage>
        <taxon>Eukaryota</taxon>
        <taxon>Metazoa</taxon>
        <taxon>Chordata</taxon>
        <taxon>Tunicata</taxon>
        <taxon>Ascidiacea</taxon>
        <taxon>Aplousobranchia</taxon>
        <taxon>Clavelinidae</taxon>
        <taxon>Clavelina</taxon>
    </lineage>
</organism>
<gene>
    <name evidence="5" type="ORF">CVLEPA_LOCUS29252</name>
</gene>
<name>A0ABP0GWP0_CLALP</name>
<evidence type="ECO:0000256" key="1">
    <source>
        <dbReference type="ARBA" id="ARBA00008361"/>
    </source>
</evidence>
<proteinExistence type="inferred from homology"/>
<dbReference type="InterPro" id="IPR051052">
    <property type="entry name" value="Diverse_substrate_MTase"/>
</dbReference>
<dbReference type="InterPro" id="IPR029063">
    <property type="entry name" value="SAM-dependent_MTases_sf"/>
</dbReference>
<comment type="similarity">
    <text evidence="1">Belongs to the methyltransferase superfamily.</text>
</comment>
<dbReference type="Gene3D" id="3.40.50.150">
    <property type="entry name" value="Vaccinia Virus protein VP39"/>
    <property type="match status" value="1"/>
</dbReference>
<dbReference type="InterPro" id="IPR013216">
    <property type="entry name" value="Methyltransf_11"/>
</dbReference>
<accession>A0ABP0GWP0</accession>
<dbReference type="PANTHER" id="PTHR44942:SF4">
    <property type="entry name" value="METHYLTRANSFERASE TYPE 11 DOMAIN-CONTAINING PROTEIN"/>
    <property type="match status" value="1"/>
</dbReference>
<dbReference type="CDD" id="cd02440">
    <property type="entry name" value="AdoMet_MTases"/>
    <property type="match status" value="1"/>
</dbReference>
<evidence type="ECO:0000313" key="6">
    <source>
        <dbReference type="Proteomes" id="UP001642483"/>
    </source>
</evidence>
<dbReference type="EMBL" id="CAWYQH010000152">
    <property type="protein sequence ID" value="CAK8696062.1"/>
    <property type="molecule type" value="Genomic_DNA"/>
</dbReference>
<evidence type="ECO:0000256" key="2">
    <source>
        <dbReference type="ARBA" id="ARBA00022603"/>
    </source>
</evidence>
<evidence type="ECO:0000256" key="3">
    <source>
        <dbReference type="ARBA" id="ARBA00022679"/>
    </source>
</evidence>
<sequence length="292" mass="33698">MDKPFWTSDHTALYAKYRPKSPPIIAQKTLNFMKDMGTSFECLVDVGCGSGQSTEIFAGYFKKIIGLDISPNQIWWARKGNKFDNIDFQVGSCDNIPVTDKSVDLVTCAHAAHWFDLDEFFKECKRVLKPNGCLMLRCSELPYMYPVKSTSEGLRKYDDDLAKLGQSLSREFYGKCKFSERSLLCEDHYSTIFSMLSCRHKIHEDNIFVKIESSLEDFRNLCSTFSGYQTYVEEKQAELIKGHTNDVINQDDILEEFIEKCKNSWELQTFANDEIQLHVVRSAFYILASEFN</sequence>
<keyword evidence="2" id="KW-0489">Methyltransferase</keyword>
<dbReference type="SUPFAM" id="SSF53335">
    <property type="entry name" value="S-adenosyl-L-methionine-dependent methyltransferases"/>
    <property type="match status" value="1"/>
</dbReference>
<protein>
    <recommendedName>
        <fullName evidence="4">Methyltransferase type 11 domain-containing protein</fullName>
    </recommendedName>
</protein>
<keyword evidence="3" id="KW-0808">Transferase</keyword>
<reference evidence="5 6" key="1">
    <citation type="submission" date="2024-02" db="EMBL/GenBank/DDBJ databases">
        <authorList>
            <person name="Daric V."/>
            <person name="Darras S."/>
        </authorList>
    </citation>
    <scope>NUCLEOTIDE SEQUENCE [LARGE SCALE GENOMIC DNA]</scope>
</reference>